<keyword evidence="13" id="KW-1185">Reference proteome</keyword>
<comment type="similarity">
    <text evidence="2 10">Belongs to the transketolase family. DXPS subfamily.</text>
</comment>
<feature type="binding site" evidence="10">
    <location>
        <position position="174"/>
    </location>
    <ligand>
        <name>thiamine diphosphate</name>
        <dbReference type="ChEBI" id="CHEBI:58937"/>
    </ligand>
</feature>
<dbReference type="PANTHER" id="PTHR43322:SF5">
    <property type="entry name" value="1-DEOXY-D-XYLULOSE-5-PHOSPHATE SYNTHASE, CHLOROPLASTIC"/>
    <property type="match status" value="1"/>
</dbReference>
<dbReference type="GO" id="GO:0030976">
    <property type="term" value="F:thiamine pyrophosphate binding"/>
    <property type="evidence" value="ECO:0007669"/>
    <property type="project" value="UniProtKB-UniRule"/>
</dbReference>
<dbReference type="NCBIfam" id="NF003933">
    <property type="entry name" value="PRK05444.2-2"/>
    <property type="match status" value="1"/>
</dbReference>
<name>A0A923KR99_9FIRM</name>
<protein>
    <recommendedName>
        <fullName evidence="10">1-deoxy-D-xylulose-5-phosphate synthase</fullName>
        <ecNumber evidence="10">2.2.1.7</ecNumber>
    </recommendedName>
    <alternativeName>
        <fullName evidence="10">1-deoxyxylulose-5-phosphate synthase</fullName>
        <shortName evidence="10">DXP synthase</shortName>
        <shortName evidence="10">DXPS</shortName>
    </alternativeName>
</protein>
<dbReference type="SMART" id="SM00861">
    <property type="entry name" value="Transket_pyr"/>
    <property type="match status" value="1"/>
</dbReference>
<comment type="catalytic activity">
    <reaction evidence="10">
        <text>D-glyceraldehyde 3-phosphate + pyruvate + H(+) = 1-deoxy-D-xylulose 5-phosphate + CO2</text>
        <dbReference type="Rhea" id="RHEA:12605"/>
        <dbReference type="ChEBI" id="CHEBI:15361"/>
        <dbReference type="ChEBI" id="CHEBI:15378"/>
        <dbReference type="ChEBI" id="CHEBI:16526"/>
        <dbReference type="ChEBI" id="CHEBI:57792"/>
        <dbReference type="ChEBI" id="CHEBI:59776"/>
        <dbReference type="EC" id="2.2.1.7"/>
    </reaction>
</comment>
<evidence type="ECO:0000256" key="7">
    <source>
        <dbReference type="ARBA" id="ARBA00022977"/>
    </source>
</evidence>
<keyword evidence="7 10" id="KW-0784">Thiamine biosynthesis</keyword>
<feature type="binding site" evidence="10">
    <location>
        <begin position="146"/>
        <end position="147"/>
    </location>
    <ligand>
        <name>thiamine diphosphate</name>
        <dbReference type="ChEBI" id="CHEBI:58937"/>
    </ligand>
</feature>
<accession>A0A923KR99</accession>
<evidence type="ECO:0000256" key="5">
    <source>
        <dbReference type="ARBA" id="ARBA00022723"/>
    </source>
</evidence>
<comment type="subunit">
    <text evidence="3 10">Homodimer.</text>
</comment>
<evidence type="ECO:0000313" key="13">
    <source>
        <dbReference type="Proteomes" id="UP000616595"/>
    </source>
</evidence>
<dbReference type="InterPro" id="IPR029061">
    <property type="entry name" value="THDP-binding"/>
</dbReference>
<dbReference type="Pfam" id="PF02780">
    <property type="entry name" value="Transketolase_C"/>
    <property type="match status" value="1"/>
</dbReference>
<dbReference type="SUPFAM" id="SSF52922">
    <property type="entry name" value="TK C-terminal domain-like"/>
    <property type="match status" value="1"/>
</dbReference>
<evidence type="ECO:0000256" key="3">
    <source>
        <dbReference type="ARBA" id="ARBA00011738"/>
    </source>
</evidence>
<keyword evidence="6 10" id="KW-0460">Magnesium</keyword>
<dbReference type="InterPro" id="IPR005475">
    <property type="entry name" value="Transketolase-like_Pyr-bd"/>
</dbReference>
<keyword evidence="4 10" id="KW-0808">Transferase</keyword>
<reference evidence="12" key="2">
    <citation type="submission" date="2020-10" db="EMBL/GenBank/DDBJ databases">
        <title>Comparative genomics of the Acetobacterium genus.</title>
        <authorList>
            <person name="Marshall C."/>
            <person name="May H."/>
            <person name="Norman S."/>
        </authorList>
    </citation>
    <scope>NUCLEOTIDE SEQUENCE</scope>
    <source>
        <strain evidence="12">DER-2019</strain>
    </source>
</reference>
<evidence type="ECO:0000313" key="12">
    <source>
        <dbReference type="EMBL" id="MBC3889939.1"/>
    </source>
</evidence>
<dbReference type="Pfam" id="PF13292">
    <property type="entry name" value="DXP_synthase_N"/>
    <property type="match status" value="1"/>
</dbReference>
<feature type="domain" description="Transketolase-like pyrimidine-binding" evidence="11">
    <location>
        <begin position="314"/>
        <end position="478"/>
    </location>
</feature>
<dbReference type="CDD" id="cd02007">
    <property type="entry name" value="TPP_DXS"/>
    <property type="match status" value="1"/>
</dbReference>
<gene>
    <name evidence="10 12" type="primary">dxs</name>
    <name evidence="12" type="ORF">GH810_16695</name>
</gene>
<comment type="function">
    <text evidence="10">Catalyzes the acyloin condensation reaction between C atoms 2 and 3 of pyruvate and glyceraldehyde 3-phosphate to yield 1-deoxy-D-xylulose-5-phosphate (DXP).</text>
</comment>
<dbReference type="Proteomes" id="UP000616595">
    <property type="component" value="Unassembled WGS sequence"/>
</dbReference>
<evidence type="ECO:0000256" key="8">
    <source>
        <dbReference type="ARBA" id="ARBA00023052"/>
    </source>
</evidence>
<feature type="binding site" evidence="10">
    <location>
        <position position="145"/>
    </location>
    <ligand>
        <name>Mg(2+)</name>
        <dbReference type="ChEBI" id="CHEBI:18420"/>
    </ligand>
</feature>
<dbReference type="Pfam" id="PF02779">
    <property type="entry name" value="Transket_pyr"/>
    <property type="match status" value="1"/>
</dbReference>
<comment type="cofactor">
    <cofactor evidence="10">
        <name>thiamine diphosphate</name>
        <dbReference type="ChEBI" id="CHEBI:58937"/>
    </cofactor>
    <text evidence="10">Binds 1 thiamine pyrophosphate per subunit.</text>
</comment>
<dbReference type="GO" id="GO:0000287">
    <property type="term" value="F:magnesium ion binding"/>
    <property type="evidence" value="ECO:0007669"/>
    <property type="project" value="UniProtKB-UniRule"/>
</dbReference>
<dbReference type="EMBL" id="WJBD01000031">
    <property type="protein sequence ID" value="MBC3889939.1"/>
    <property type="molecule type" value="Genomic_DNA"/>
</dbReference>
<dbReference type="InterPro" id="IPR033248">
    <property type="entry name" value="Transketolase_C"/>
</dbReference>
<dbReference type="Gene3D" id="3.40.50.920">
    <property type="match status" value="1"/>
</dbReference>
<reference evidence="12" key="1">
    <citation type="submission" date="2019-10" db="EMBL/GenBank/DDBJ databases">
        <authorList>
            <person name="Ross D.E."/>
            <person name="Gulliver D."/>
        </authorList>
    </citation>
    <scope>NUCLEOTIDE SEQUENCE</scope>
    <source>
        <strain evidence="12">DER-2019</strain>
    </source>
</reference>
<keyword evidence="8 10" id="KW-0786">Thiamine pyrophosphate</keyword>
<feature type="binding site" evidence="10">
    <location>
        <position position="285"/>
    </location>
    <ligand>
        <name>thiamine diphosphate</name>
        <dbReference type="ChEBI" id="CHEBI:58937"/>
    </ligand>
</feature>
<dbReference type="HAMAP" id="MF_00315">
    <property type="entry name" value="DXP_synth"/>
    <property type="match status" value="1"/>
</dbReference>
<dbReference type="PROSITE" id="PS00801">
    <property type="entry name" value="TRANSKETOLASE_1"/>
    <property type="match status" value="1"/>
</dbReference>
<evidence type="ECO:0000256" key="2">
    <source>
        <dbReference type="ARBA" id="ARBA00011081"/>
    </source>
</evidence>
<comment type="caution">
    <text evidence="12">The sequence shown here is derived from an EMBL/GenBank/DDBJ whole genome shotgun (WGS) entry which is preliminary data.</text>
</comment>
<dbReference type="RefSeq" id="WP_148568575.1">
    <property type="nucleotide sequence ID" value="NZ_RXYA01000021.1"/>
</dbReference>
<evidence type="ECO:0000256" key="6">
    <source>
        <dbReference type="ARBA" id="ARBA00022842"/>
    </source>
</evidence>
<dbReference type="InterPro" id="IPR005477">
    <property type="entry name" value="Dxylulose-5-P_synthase"/>
</dbReference>
<evidence type="ECO:0000256" key="9">
    <source>
        <dbReference type="ARBA" id="ARBA00023229"/>
    </source>
</evidence>
<dbReference type="NCBIfam" id="TIGR00204">
    <property type="entry name" value="dxs"/>
    <property type="match status" value="1"/>
</dbReference>
<evidence type="ECO:0000259" key="11">
    <source>
        <dbReference type="SMART" id="SM00861"/>
    </source>
</evidence>
<comment type="pathway">
    <text evidence="1 10">Metabolic intermediate biosynthesis; 1-deoxy-D-xylulose 5-phosphate biosynthesis; 1-deoxy-D-xylulose 5-phosphate from D-glyceraldehyde 3-phosphate and pyruvate: step 1/1.</text>
</comment>
<dbReference type="AlphaFoldDB" id="A0A923KR99"/>
<dbReference type="CDD" id="cd07033">
    <property type="entry name" value="TPP_PYR_DXS_TK_like"/>
    <property type="match status" value="1"/>
</dbReference>
<comment type="cofactor">
    <cofactor evidence="10">
        <name>Mg(2+)</name>
        <dbReference type="ChEBI" id="CHEBI:18420"/>
    </cofactor>
    <text evidence="10">Binds 1 Mg(2+) ion per subunit.</text>
</comment>
<dbReference type="SUPFAM" id="SSF52518">
    <property type="entry name" value="Thiamin diphosphate-binding fold (THDP-binding)"/>
    <property type="match status" value="1"/>
</dbReference>
<dbReference type="PANTHER" id="PTHR43322">
    <property type="entry name" value="1-D-DEOXYXYLULOSE 5-PHOSPHATE SYNTHASE-RELATED"/>
    <property type="match status" value="1"/>
</dbReference>
<evidence type="ECO:0000256" key="10">
    <source>
        <dbReference type="HAMAP-Rule" id="MF_00315"/>
    </source>
</evidence>
<feature type="binding site" evidence="10">
    <location>
        <position position="174"/>
    </location>
    <ligand>
        <name>Mg(2+)</name>
        <dbReference type="ChEBI" id="CHEBI:18420"/>
    </ligand>
</feature>
<evidence type="ECO:0000256" key="1">
    <source>
        <dbReference type="ARBA" id="ARBA00004980"/>
    </source>
</evidence>
<feature type="binding site" evidence="10">
    <location>
        <begin position="114"/>
        <end position="116"/>
    </location>
    <ligand>
        <name>thiamine diphosphate</name>
        <dbReference type="ChEBI" id="CHEBI:58937"/>
    </ligand>
</feature>
<feature type="binding site" evidence="10">
    <location>
        <position position="73"/>
    </location>
    <ligand>
        <name>thiamine diphosphate</name>
        <dbReference type="ChEBI" id="CHEBI:58937"/>
    </ligand>
</feature>
<dbReference type="EC" id="2.2.1.7" evidence="10"/>
<dbReference type="Gene3D" id="3.40.50.970">
    <property type="match status" value="2"/>
</dbReference>
<keyword evidence="9 10" id="KW-0414">Isoprene biosynthesis</keyword>
<feature type="binding site" evidence="10">
    <location>
        <position position="365"/>
    </location>
    <ligand>
        <name>thiamine diphosphate</name>
        <dbReference type="ChEBI" id="CHEBI:58937"/>
    </ligand>
</feature>
<dbReference type="InterPro" id="IPR049557">
    <property type="entry name" value="Transketolase_CS"/>
</dbReference>
<keyword evidence="5 10" id="KW-0479">Metal-binding</keyword>
<dbReference type="InterPro" id="IPR009014">
    <property type="entry name" value="Transketo_C/PFOR_II"/>
</dbReference>
<sequence>MSILDNISSPKDLKGLSYSDLDILADELRNKILDTVSNNGGHLASNLGIVETTIAIHRIFNSPEDQIVLDVGHQSYVHKLLTGRQREFDTLRQWEGLSGFTNRQESIYDPFGAGHSGTSISAALGLATANQLNGKQNYVIAVVGDGSFTNGMIYEALNNCTKNNLKLIIILNDNEMSISENVGGLSKYLSRIRTSEKYFSLKHKIQMFFHKIPLVGDHLVSTTRKLKKRIKKRVMNENLFENLGLDYLGPIEGGKIKKLETVLREAKDKNKCCLVHVHTVKGKGYKPAEDNPEIYHSVGAFDLKSGVDATKKSISFSSVFGDILCREAAHNQSICAITAAMTSGTGLNEFRENYPQRFYDVGIAEEHAVTFGAGLSANQKTPVCAIYSTFTQRVYDQLIHDVAIQKLPMIMALDRCGLVPGDGITHQGIYDCSYLASIPGIEIFSPETYAEMDQSFNHAFYHNGLVVIRYPKGMELEYNRSKYKSLGGLSYLDFSTAPYEVAIITYGRITKNAYDAIKLLNNAGHIRLIKLVKVYPLDFEKIFSLIEGVRVIYILEEGIKSGGIAEKLASEFAQNDMMHTKKILIRAIENPLMEQGDLASLYASCGFQPEQIAAEIKDLMKNN</sequence>
<dbReference type="GO" id="GO:0019288">
    <property type="term" value="P:isopentenyl diphosphate biosynthetic process, methylerythritol 4-phosphate pathway"/>
    <property type="evidence" value="ECO:0007669"/>
    <property type="project" value="TreeGrafter"/>
</dbReference>
<dbReference type="GO" id="GO:0009228">
    <property type="term" value="P:thiamine biosynthetic process"/>
    <property type="evidence" value="ECO:0007669"/>
    <property type="project" value="UniProtKB-UniRule"/>
</dbReference>
<proteinExistence type="inferred from homology"/>
<dbReference type="GO" id="GO:0008661">
    <property type="term" value="F:1-deoxy-D-xylulose-5-phosphate synthase activity"/>
    <property type="evidence" value="ECO:0007669"/>
    <property type="project" value="UniProtKB-UniRule"/>
</dbReference>
<dbReference type="GO" id="GO:0005829">
    <property type="term" value="C:cytosol"/>
    <property type="evidence" value="ECO:0007669"/>
    <property type="project" value="TreeGrafter"/>
</dbReference>
<dbReference type="OrthoDB" id="9803371at2"/>
<organism evidence="12 13">
    <name type="scientific">Acetobacterium paludosum</name>
    <dbReference type="NCBI Taxonomy" id="52693"/>
    <lineage>
        <taxon>Bacteria</taxon>
        <taxon>Bacillati</taxon>
        <taxon>Bacillota</taxon>
        <taxon>Clostridia</taxon>
        <taxon>Eubacteriales</taxon>
        <taxon>Eubacteriaceae</taxon>
        <taxon>Acetobacterium</taxon>
    </lineage>
</organism>
<dbReference type="GO" id="GO:0016114">
    <property type="term" value="P:terpenoid biosynthetic process"/>
    <property type="evidence" value="ECO:0007669"/>
    <property type="project" value="UniProtKB-UniRule"/>
</dbReference>
<evidence type="ECO:0000256" key="4">
    <source>
        <dbReference type="ARBA" id="ARBA00022679"/>
    </source>
</evidence>